<sequence>MWRGSPFPAQSRPRPPLPGRCPDRRFPVTDADTAAHPVFPDLHGASVFVSGGGSGIGAAVTEAFLRQGARVAFVQRSDATDFCDRMEDETGARPLFLPCDVTDIPALREALAEAAERQGPIRVLVNGAAHDERHTTAEVTEDYWDRAMAVNLRHYFFAAQAVVPGMKAAGGGSVINFSSISYMMGNAGYPAYTTANSGINGLTRSLAREFGPDRIRVNALAPGWVLTERQKDLWVTEEGLQAHLDRQCLKDPLEPADIVGGVLFLASDVSRMMTGQALVIDGGVVVTG</sequence>
<dbReference type="PANTHER" id="PTHR43639:SF1">
    <property type="entry name" value="SHORT-CHAIN DEHYDROGENASE_REDUCTASE FAMILY PROTEIN"/>
    <property type="match status" value="1"/>
</dbReference>
<dbReference type="Pfam" id="PF13561">
    <property type="entry name" value="adh_short_C2"/>
    <property type="match status" value="1"/>
</dbReference>
<keyword evidence="2" id="KW-0560">Oxidoreductase</keyword>
<dbReference type="SMART" id="SM00822">
    <property type="entry name" value="PKS_KR"/>
    <property type="match status" value="1"/>
</dbReference>
<dbReference type="InterPro" id="IPR036291">
    <property type="entry name" value="NAD(P)-bd_dom_sf"/>
</dbReference>
<reference evidence="5" key="1">
    <citation type="submission" date="2007-04" db="EMBL/GenBank/DDBJ databases">
        <title>Complete sequence of chromosome of Rhodobacter sphaeroides ATCC 17025.</title>
        <authorList>
            <consortium name="US DOE Joint Genome Institute"/>
            <person name="Copeland A."/>
            <person name="Lucas S."/>
            <person name="Lapidus A."/>
            <person name="Barry K."/>
            <person name="Detter J.C."/>
            <person name="Glavina del Rio T."/>
            <person name="Hammon N."/>
            <person name="Israni S."/>
            <person name="Dalin E."/>
            <person name="Tice H."/>
            <person name="Pitluck S."/>
            <person name="Chertkov O."/>
            <person name="Brettin T."/>
            <person name="Bruce D."/>
            <person name="Han C."/>
            <person name="Schmutz J."/>
            <person name="Larimer F."/>
            <person name="Land M."/>
            <person name="Hauser L."/>
            <person name="Kyrpides N."/>
            <person name="Kim E."/>
            <person name="Richardson P."/>
            <person name="Mackenzie C."/>
            <person name="Choudhary M."/>
            <person name="Donohue T.J."/>
            <person name="Kaplan S."/>
        </authorList>
    </citation>
    <scope>NUCLEOTIDE SEQUENCE [LARGE SCALE GENOMIC DNA]</scope>
    <source>
        <strain evidence="5">ATCC 17025</strain>
    </source>
</reference>
<name>A4WNH5_CERS5</name>
<dbReference type="STRING" id="349102.Rsph17025_0027"/>
<dbReference type="PANTHER" id="PTHR43639">
    <property type="entry name" value="OXIDOREDUCTASE, SHORT-CHAIN DEHYDROGENASE/REDUCTASE FAMILY (AFU_ORTHOLOGUE AFUA_5G02870)"/>
    <property type="match status" value="1"/>
</dbReference>
<gene>
    <name evidence="5" type="ordered locus">Rsph17025_0027</name>
</gene>
<evidence type="ECO:0000256" key="1">
    <source>
        <dbReference type="ARBA" id="ARBA00006484"/>
    </source>
</evidence>
<evidence type="ECO:0000259" key="4">
    <source>
        <dbReference type="SMART" id="SM00822"/>
    </source>
</evidence>
<organism evidence="5">
    <name type="scientific">Cereibacter sphaeroides (strain ATCC 17025 / ATH 2.4.3)</name>
    <name type="common">Rhodobacter sphaeroides</name>
    <dbReference type="NCBI Taxonomy" id="349102"/>
    <lineage>
        <taxon>Bacteria</taxon>
        <taxon>Pseudomonadati</taxon>
        <taxon>Pseudomonadota</taxon>
        <taxon>Alphaproteobacteria</taxon>
        <taxon>Rhodobacterales</taxon>
        <taxon>Paracoccaceae</taxon>
        <taxon>Cereibacter</taxon>
    </lineage>
</organism>
<dbReference type="AlphaFoldDB" id="A4WNH5"/>
<dbReference type="PRINTS" id="PR00081">
    <property type="entry name" value="GDHRDH"/>
</dbReference>
<dbReference type="eggNOG" id="COG1028">
    <property type="taxonomic scope" value="Bacteria"/>
</dbReference>
<dbReference type="SUPFAM" id="SSF51735">
    <property type="entry name" value="NAD(P)-binding Rossmann-fold domains"/>
    <property type="match status" value="1"/>
</dbReference>
<evidence type="ECO:0000256" key="3">
    <source>
        <dbReference type="SAM" id="MobiDB-lite"/>
    </source>
</evidence>
<dbReference type="PRINTS" id="PR00080">
    <property type="entry name" value="SDRFAMILY"/>
</dbReference>
<feature type="domain" description="Ketoreductase" evidence="4">
    <location>
        <begin position="45"/>
        <end position="224"/>
    </location>
</feature>
<dbReference type="InterPro" id="IPR002347">
    <property type="entry name" value="SDR_fam"/>
</dbReference>
<dbReference type="EMBL" id="CP000661">
    <property type="protein sequence ID" value="ABP68939.1"/>
    <property type="molecule type" value="Genomic_DNA"/>
</dbReference>
<protein>
    <submittedName>
        <fullName evidence="5">Short-chain dehydrogenase/reductase SDR</fullName>
    </submittedName>
</protein>
<accession>A4WNH5</accession>
<dbReference type="CDD" id="cd05233">
    <property type="entry name" value="SDR_c"/>
    <property type="match status" value="1"/>
</dbReference>
<evidence type="ECO:0000256" key="2">
    <source>
        <dbReference type="ARBA" id="ARBA00023002"/>
    </source>
</evidence>
<feature type="region of interest" description="Disordered" evidence="3">
    <location>
        <begin position="1"/>
        <end position="28"/>
    </location>
</feature>
<comment type="similarity">
    <text evidence="1">Belongs to the short-chain dehydrogenases/reductases (SDR) family.</text>
</comment>
<evidence type="ECO:0000313" key="5">
    <source>
        <dbReference type="EMBL" id="ABP68939.1"/>
    </source>
</evidence>
<dbReference type="GO" id="GO:0016491">
    <property type="term" value="F:oxidoreductase activity"/>
    <property type="evidence" value="ECO:0007669"/>
    <property type="project" value="UniProtKB-KW"/>
</dbReference>
<dbReference type="Gene3D" id="3.40.50.720">
    <property type="entry name" value="NAD(P)-binding Rossmann-like Domain"/>
    <property type="match status" value="1"/>
</dbReference>
<dbReference type="FunFam" id="3.40.50.720:FF:000084">
    <property type="entry name" value="Short-chain dehydrogenase reductase"/>
    <property type="match status" value="1"/>
</dbReference>
<proteinExistence type="inferred from homology"/>
<dbReference type="HOGENOM" id="CLU_010194_1_0_5"/>
<dbReference type="InterPro" id="IPR057326">
    <property type="entry name" value="KR_dom"/>
</dbReference>
<dbReference type="KEGG" id="rsq:Rsph17025_0027"/>